<dbReference type="AlphaFoldDB" id="A0A6J4M1P7"/>
<proteinExistence type="predicted"/>
<reference evidence="2" key="1">
    <citation type="submission" date="2020-02" db="EMBL/GenBank/DDBJ databases">
        <authorList>
            <person name="Meier V. D."/>
        </authorList>
    </citation>
    <scope>NUCLEOTIDE SEQUENCE</scope>
    <source>
        <strain evidence="2">AVDCRST_MAG56</strain>
    </source>
</reference>
<evidence type="ECO:0000313" key="2">
    <source>
        <dbReference type="EMBL" id="CAA9346757.1"/>
    </source>
</evidence>
<sequence>GKFCRLCGRYFCRKQAHESNPRAVSAGPCRAGAVVFRQPLRRSRAGAQRPGQFVRAARVLARVFRGDEPHLLLRPVHATCRGHRMVPVLHAKESRNQEAAAPGQRIRLAGPGPHRRDRHATEPEAVLRKPPPGQRPALPVVGDLADRQRHPAGAGGSHAGVHLQKLPAGARPKGL</sequence>
<evidence type="ECO:0000256" key="1">
    <source>
        <dbReference type="SAM" id="MobiDB-lite"/>
    </source>
</evidence>
<name>A0A6J4M1P7_9SPHI</name>
<feature type="region of interest" description="Disordered" evidence="1">
    <location>
        <begin position="92"/>
        <end position="175"/>
    </location>
</feature>
<organism evidence="2">
    <name type="scientific">uncultured Cytophagales bacterium</name>
    <dbReference type="NCBI Taxonomy" id="158755"/>
    <lineage>
        <taxon>Bacteria</taxon>
        <taxon>Pseudomonadati</taxon>
        <taxon>Bacteroidota</taxon>
        <taxon>Sphingobacteriia</taxon>
        <taxon>Sphingobacteriales</taxon>
        <taxon>environmental samples</taxon>
    </lineage>
</organism>
<accession>A0A6J4M1P7</accession>
<feature type="non-terminal residue" evidence="2">
    <location>
        <position position="175"/>
    </location>
</feature>
<gene>
    <name evidence="2" type="ORF">AVDCRST_MAG56-8217</name>
</gene>
<feature type="non-terminal residue" evidence="2">
    <location>
        <position position="1"/>
    </location>
</feature>
<dbReference type="EMBL" id="CADCTQ010000692">
    <property type="protein sequence ID" value="CAA9346757.1"/>
    <property type="molecule type" value="Genomic_DNA"/>
</dbReference>
<protein>
    <submittedName>
        <fullName evidence="2">Uncharacterized protein</fullName>
    </submittedName>
</protein>